<dbReference type="SUPFAM" id="SSF103473">
    <property type="entry name" value="MFS general substrate transporter"/>
    <property type="match status" value="1"/>
</dbReference>
<dbReference type="PROSITE" id="PS00217">
    <property type="entry name" value="SUGAR_TRANSPORT_2"/>
    <property type="match status" value="1"/>
</dbReference>
<evidence type="ECO:0000256" key="2">
    <source>
        <dbReference type="ARBA" id="ARBA00010992"/>
    </source>
</evidence>
<dbReference type="InterPro" id="IPR005829">
    <property type="entry name" value="Sugar_transporter_CS"/>
</dbReference>
<protein>
    <submittedName>
        <fullName evidence="10">Putative MFS monosaccharide transporter</fullName>
    </submittedName>
</protein>
<dbReference type="PROSITE" id="PS50850">
    <property type="entry name" value="MFS"/>
    <property type="match status" value="1"/>
</dbReference>
<dbReference type="InterPro" id="IPR005828">
    <property type="entry name" value="MFS_sugar_transport-like"/>
</dbReference>
<dbReference type="Pfam" id="PF00083">
    <property type="entry name" value="Sugar_tr"/>
    <property type="match status" value="1"/>
</dbReference>
<feature type="transmembrane region" description="Helical" evidence="8">
    <location>
        <begin position="339"/>
        <end position="360"/>
    </location>
</feature>
<dbReference type="PANTHER" id="PTHR48022:SF14">
    <property type="entry name" value="MAJOR FACILITATOR SUPERFAMILY (MFS) PROFILE DOMAIN-CONTAINING PROTEIN-RELATED"/>
    <property type="match status" value="1"/>
</dbReference>
<dbReference type="PRINTS" id="PR00171">
    <property type="entry name" value="SUGRTRNSPORT"/>
</dbReference>
<evidence type="ECO:0000256" key="7">
    <source>
        <dbReference type="RuleBase" id="RU003346"/>
    </source>
</evidence>
<feature type="transmembrane region" description="Helical" evidence="8">
    <location>
        <begin position="113"/>
        <end position="133"/>
    </location>
</feature>
<evidence type="ECO:0000256" key="3">
    <source>
        <dbReference type="ARBA" id="ARBA00022448"/>
    </source>
</evidence>
<feature type="transmembrane region" description="Helical" evidence="8">
    <location>
        <begin position="372"/>
        <end position="392"/>
    </location>
</feature>
<gene>
    <name evidence="10" type="ORF">D6D19_07672</name>
</gene>
<feature type="domain" description="Major facilitator superfamily (MFS) profile" evidence="9">
    <location>
        <begin position="66"/>
        <end position="527"/>
    </location>
</feature>
<dbReference type="InterPro" id="IPR003663">
    <property type="entry name" value="Sugar/inositol_transpt"/>
</dbReference>
<dbReference type="GO" id="GO:0005351">
    <property type="term" value="F:carbohydrate:proton symporter activity"/>
    <property type="evidence" value="ECO:0007669"/>
    <property type="project" value="TreeGrafter"/>
</dbReference>
<comment type="similarity">
    <text evidence="2 7">Belongs to the major facilitator superfamily. Sugar transporter (TC 2.A.1.1) family.</text>
</comment>
<organism evidence="10 11">
    <name type="scientific">Aureobasidium pullulans</name>
    <name type="common">Black yeast</name>
    <name type="synonym">Pullularia pullulans</name>
    <dbReference type="NCBI Taxonomy" id="5580"/>
    <lineage>
        <taxon>Eukaryota</taxon>
        <taxon>Fungi</taxon>
        <taxon>Dikarya</taxon>
        <taxon>Ascomycota</taxon>
        <taxon>Pezizomycotina</taxon>
        <taxon>Dothideomycetes</taxon>
        <taxon>Dothideomycetidae</taxon>
        <taxon>Dothideales</taxon>
        <taxon>Saccotheciaceae</taxon>
        <taxon>Aureobasidium</taxon>
    </lineage>
</organism>
<accession>A0A4S8ZW49</accession>
<dbReference type="PROSITE" id="PS00216">
    <property type="entry name" value="SUGAR_TRANSPORT_1"/>
    <property type="match status" value="1"/>
</dbReference>
<dbReference type="InterPro" id="IPR020846">
    <property type="entry name" value="MFS_dom"/>
</dbReference>
<feature type="transmembrane region" description="Helical" evidence="8">
    <location>
        <begin position="140"/>
        <end position="160"/>
    </location>
</feature>
<feature type="transmembrane region" description="Helical" evidence="8">
    <location>
        <begin position="502"/>
        <end position="523"/>
    </location>
</feature>
<keyword evidence="5 8" id="KW-1133">Transmembrane helix</keyword>
<feature type="transmembrane region" description="Helical" evidence="8">
    <location>
        <begin position="404"/>
        <end position="425"/>
    </location>
</feature>
<evidence type="ECO:0000256" key="5">
    <source>
        <dbReference type="ARBA" id="ARBA00022989"/>
    </source>
</evidence>
<dbReference type="AlphaFoldDB" id="A0A4S8ZW49"/>
<sequence>MIIYPYPIPESVMEKSADAVHLEDVQALGANLAEISHDGKPVWEQRQTYGPAGIRGLATSKYVLAAAAFSTLGGMLFGYDQGVMAITLTMDQFLTQFPEISSTAVGASFNKGLMTAMIELGAFFGAMNCGWIADKFSRKWSLFIASIIFIVGSVLQTAAVNFEMLIIARLIGGFGVGMCACLAPMYISEIAPPEIRGTLLVIQELSIVTGIVIAFYITYATRHIQSHWSWRGPFLIQMFPALCLCVGVVFLPYSPRWLCGQDRDEGSLKTLSRLRGVPETDSRVQQEWYEIRSEVAYRREIEQEKYPHLQDGTVSSTIKLQANNWADTWRGRNWRRTQVGVGLMFFQQFVGINALIYYSPTLFKTMGLDYEMQLTMSGVLNICQVIACLWALWGMDRFGRRQLLLYGGVCMFIAHFIIAILVGLYHDSWPTHSTEGWVATAMLLFFMLSFGATWGPIPWAMPAEVFPSSIRAKGCAQATMSNWGNNFIIGLITPPMIEGIGFGTYVFFGVFCLIALVWVWFFIPETNGRTLEQMDYVFKDTQTNEEKQRRARIEAGMVNRVNEVVRSNSITAV</sequence>
<keyword evidence="3 7" id="KW-0813">Transport</keyword>
<evidence type="ECO:0000259" key="9">
    <source>
        <dbReference type="PROSITE" id="PS50850"/>
    </source>
</evidence>
<dbReference type="Gene3D" id="1.20.1250.20">
    <property type="entry name" value="MFS general substrate transporter like domains"/>
    <property type="match status" value="1"/>
</dbReference>
<evidence type="ECO:0000313" key="11">
    <source>
        <dbReference type="Proteomes" id="UP000308802"/>
    </source>
</evidence>
<dbReference type="PANTHER" id="PTHR48022">
    <property type="entry name" value="PLASTIDIC GLUCOSE TRANSPORTER 4"/>
    <property type="match status" value="1"/>
</dbReference>
<evidence type="ECO:0000256" key="6">
    <source>
        <dbReference type="ARBA" id="ARBA00023136"/>
    </source>
</evidence>
<dbReference type="NCBIfam" id="TIGR00879">
    <property type="entry name" value="SP"/>
    <property type="match status" value="1"/>
</dbReference>
<dbReference type="InterPro" id="IPR050360">
    <property type="entry name" value="MFS_Sugar_Transporters"/>
</dbReference>
<feature type="transmembrane region" description="Helical" evidence="8">
    <location>
        <begin position="166"/>
        <end position="187"/>
    </location>
</feature>
<evidence type="ECO:0000256" key="4">
    <source>
        <dbReference type="ARBA" id="ARBA00022692"/>
    </source>
</evidence>
<name>A0A4S8ZW49_AURPU</name>
<dbReference type="InterPro" id="IPR036259">
    <property type="entry name" value="MFS_trans_sf"/>
</dbReference>
<dbReference type="FunFam" id="1.20.1250.20:FF:000026">
    <property type="entry name" value="MFS quinate transporter QutD"/>
    <property type="match status" value="1"/>
</dbReference>
<dbReference type="Proteomes" id="UP000308802">
    <property type="component" value="Unassembled WGS sequence"/>
</dbReference>
<keyword evidence="6 8" id="KW-0472">Membrane</keyword>
<feature type="transmembrane region" description="Helical" evidence="8">
    <location>
        <begin position="234"/>
        <end position="253"/>
    </location>
</feature>
<proteinExistence type="inferred from homology"/>
<feature type="transmembrane region" description="Helical" evidence="8">
    <location>
        <begin position="437"/>
        <end position="461"/>
    </location>
</feature>
<evidence type="ECO:0000313" key="10">
    <source>
        <dbReference type="EMBL" id="THW70685.1"/>
    </source>
</evidence>
<keyword evidence="4 8" id="KW-0812">Transmembrane</keyword>
<dbReference type="EMBL" id="QZAO01000318">
    <property type="protein sequence ID" value="THW70685.1"/>
    <property type="molecule type" value="Genomic_DNA"/>
</dbReference>
<evidence type="ECO:0000256" key="1">
    <source>
        <dbReference type="ARBA" id="ARBA00004141"/>
    </source>
</evidence>
<comment type="subcellular location">
    <subcellularLocation>
        <location evidence="1">Membrane</location>
        <topology evidence="1">Multi-pass membrane protein</topology>
    </subcellularLocation>
</comment>
<feature type="transmembrane region" description="Helical" evidence="8">
    <location>
        <begin position="199"/>
        <end position="219"/>
    </location>
</feature>
<evidence type="ECO:0000256" key="8">
    <source>
        <dbReference type="SAM" id="Phobius"/>
    </source>
</evidence>
<reference evidence="10 11" key="1">
    <citation type="submission" date="2018-10" db="EMBL/GenBank/DDBJ databases">
        <title>Fifty Aureobasidium pullulans genomes reveal a recombining polyextremotolerant generalist.</title>
        <authorList>
            <person name="Gostincar C."/>
            <person name="Turk M."/>
            <person name="Zajc J."/>
            <person name="Gunde-Cimerman N."/>
        </authorList>
    </citation>
    <scope>NUCLEOTIDE SEQUENCE [LARGE SCALE GENOMIC DNA]</scope>
    <source>
        <strain evidence="10 11">EXF-10659</strain>
    </source>
</reference>
<dbReference type="GO" id="GO:0016020">
    <property type="term" value="C:membrane"/>
    <property type="evidence" value="ECO:0007669"/>
    <property type="project" value="UniProtKB-SubCell"/>
</dbReference>
<comment type="caution">
    <text evidence="10">The sequence shown here is derived from an EMBL/GenBank/DDBJ whole genome shotgun (WGS) entry which is preliminary data.</text>
</comment>
<feature type="transmembrane region" description="Helical" evidence="8">
    <location>
        <begin position="62"/>
        <end position="79"/>
    </location>
</feature>